<comment type="caution">
    <text evidence="1">The sequence shown here is derived from an EMBL/GenBank/DDBJ whole genome shotgun (WGS) entry which is preliminary data.</text>
</comment>
<dbReference type="Proteomes" id="UP000824782">
    <property type="component" value="Unassembled WGS sequence"/>
</dbReference>
<protein>
    <submittedName>
        <fullName evidence="1">Uncharacterized protein</fullName>
    </submittedName>
</protein>
<sequence length="86" mass="9746">MGSGWAGHLSRRFGLNMAGAVEREMRLFTRGLFQQSPDLSVLSQSLVRSRFLAHSGRSVLTSQERTTLKKIVEEELLRMQVTPSRK</sequence>
<gene>
    <name evidence="1" type="ORF">GDO81_025691</name>
</gene>
<organism evidence="1 2">
    <name type="scientific">Engystomops pustulosus</name>
    <name type="common">Tungara frog</name>
    <name type="synonym">Physalaemus pustulosus</name>
    <dbReference type="NCBI Taxonomy" id="76066"/>
    <lineage>
        <taxon>Eukaryota</taxon>
        <taxon>Metazoa</taxon>
        <taxon>Chordata</taxon>
        <taxon>Craniata</taxon>
        <taxon>Vertebrata</taxon>
        <taxon>Euteleostomi</taxon>
        <taxon>Amphibia</taxon>
        <taxon>Batrachia</taxon>
        <taxon>Anura</taxon>
        <taxon>Neobatrachia</taxon>
        <taxon>Hyloidea</taxon>
        <taxon>Leptodactylidae</taxon>
        <taxon>Leiuperinae</taxon>
        <taxon>Engystomops</taxon>
    </lineage>
</organism>
<keyword evidence="2" id="KW-1185">Reference proteome</keyword>
<reference evidence="1" key="1">
    <citation type="thesis" date="2020" institute="ProQuest LLC" country="789 East Eisenhower Parkway, Ann Arbor, MI, USA">
        <title>Comparative Genomics and Chromosome Evolution.</title>
        <authorList>
            <person name="Mudd A.B."/>
        </authorList>
    </citation>
    <scope>NUCLEOTIDE SEQUENCE</scope>
    <source>
        <strain evidence="1">237g6f4</strain>
        <tissue evidence="1">Blood</tissue>
    </source>
</reference>
<proteinExistence type="predicted"/>
<name>A0AAV6Z3N2_ENGPU</name>
<evidence type="ECO:0000313" key="2">
    <source>
        <dbReference type="Proteomes" id="UP000824782"/>
    </source>
</evidence>
<dbReference type="EMBL" id="WNYA01004149">
    <property type="protein sequence ID" value="KAG8542973.1"/>
    <property type="molecule type" value="Genomic_DNA"/>
</dbReference>
<dbReference type="AlphaFoldDB" id="A0AAV6Z3N2"/>
<evidence type="ECO:0000313" key="1">
    <source>
        <dbReference type="EMBL" id="KAG8542973.1"/>
    </source>
</evidence>
<accession>A0AAV6Z3N2</accession>